<keyword evidence="3" id="KW-0413">Isomerase</keyword>
<organism evidence="9">
    <name type="scientific">freshwater metagenome</name>
    <dbReference type="NCBI Taxonomy" id="449393"/>
    <lineage>
        <taxon>unclassified sequences</taxon>
        <taxon>metagenomes</taxon>
        <taxon>ecological metagenomes</taxon>
    </lineage>
</organism>
<dbReference type="SUPFAM" id="SSF55120">
    <property type="entry name" value="Pseudouridine synthase"/>
    <property type="match status" value="1"/>
</dbReference>
<dbReference type="GO" id="GO:1990481">
    <property type="term" value="P:mRNA pseudouridine synthesis"/>
    <property type="evidence" value="ECO:0007669"/>
    <property type="project" value="TreeGrafter"/>
</dbReference>
<dbReference type="AlphaFoldDB" id="A0A6J7RUP0"/>
<evidence type="ECO:0000313" key="7">
    <source>
        <dbReference type="EMBL" id="CAB4919425.1"/>
    </source>
</evidence>
<dbReference type="EMBL" id="CAEZYK010000002">
    <property type="protein sequence ID" value="CAB4712151.1"/>
    <property type="molecule type" value="Genomic_DNA"/>
</dbReference>
<evidence type="ECO:0000256" key="3">
    <source>
        <dbReference type="ARBA" id="ARBA00023235"/>
    </source>
</evidence>
<dbReference type="Gene3D" id="3.30.2350.10">
    <property type="entry name" value="Pseudouridine synthase"/>
    <property type="match status" value="1"/>
</dbReference>
<dbReference type="HAMAP" id="MF_01080">
    <property type="entry name" value="TruB_bact"/>
    <property type="match status" value="1"/>
</dbReference>
<dbReference type="NCBIfam" id="TIGR00431">
    <property type="entry name" value="TruB"/>
    <property type="match status" value="1"/>
</dbReference>
<dbReference type="Pfam" id="PF01509">
    <property type="entry name" value="TruB_N"/>
    <property type="match status" value="1"/>
</dbReference>
<dbReference type="InterPro" id="IPR002501">
    <property type="entry name" value="PsdUridine_synth_N"/>
</dbReference>
<dbReference type="EMBL" id="CAFBMM010000131">
    <property type="protein sequence ID" value="CAB4919425.1"/>
    <property type="molecule type" value="Genomic_DNA"/>
</dbReference>
<protein>
    <recommendedName>
        <fullName evidence="1">tRNA pseudouridine(55) synthase</fullName>
        <ecNumber evidence="1">5.4.99.25</ecNumber>
    </recommendedName>
</protein>
<dbReference type="GO" id="GO:0160148">
    <property type="term" value="F:tRNA pseudouridine(55) synthase activity"/>
    <property type="evidence" value="ECO:0007669"/>
    <property type="project" value="UniProtKB-EC"/>
</dbReference>
<evidence type="ECO:0000256" key="2">
    <source>
        <dbReference type="ARBA" id="ARBA00022694"/>
    </source>
</evidence>
<dbReference type="EC" id="5.4.99.25" evidence="1"/>
<dbReference type="InterPro" id="IPR032819">
    <property type="entry name" value="TruB_C"/>
</dbReference>
<dbReference type="PANTHER" id="PTHR13767:SF2">
    <property type="entry name" value="PSEUDOURIDYLATE SYNTHASE TRUB1"/>
    <property type="match status" value="1"/>
</dbReference>
<evidence type="ECO:0000259" key="5">
    <source>
        <dbReference type="Pfam" id="PF16198"/>
    </source>
</evidence>
<evidence type="ECO:0000313" key="6">
    <source>
        <dbReference type="EMBL" id="CAB4712151.1"/>
    </source>
</evidence>
<evidence type="ECO:0000313" key="9">
    <source>
        <dbReference type="EMBL" id="CAB5032584.1"/>
    </source>
</evidence>
<name>A0A6J7RUP0_9ZZZZ</name>
<evidence type="ECO:0000313" key="8">
    <source>
        <dbReference type="EMBL" id="CAB4984946.1"/>
    </source>
</evidence>
<feature type="domain" description="tRNA pseudouridylate synthase B C-terminal" evidence="5">
    <location>
        <begin position="177"/>
        <end position="215"/>
    </location>
</feature>
<dbReference type="EMBL" id="CAFBOF010000040">
    <property type="protein sequence ID" value="CAB4984946.1"/>
    <property type="molecule type" value="Genomic_DNA"/>
</dbReference>
<evidence type="ECO:0000256" key="1">
    <source>
        <dbReference type="ARBA" id="ARBA00012787"/>
    </source>
</evidence>
<evidence type="ECO:0000259" key="4">
    <source>
        <dbReference type="Pfam" id="PF01509"/>
    </source>
</evidence>
<reference evidence="9" key="1">
    <citation type="submission" date="2020-05" db="EMBL/GenBank/DDBJ databases">
        <authorList>
            <person name="Chiriac C."/>
            <person name="Salcher M."/>
            <person name="Ghai R."/>
            <person name="Kavagutti S V."/>
        </authorList>
    </citation>
    <scope>NUCLEOTIDE SEQUENCE</scope>
</reference>
<dbReference type="InterPro" id="IPR014780">
    <property type="entry name" value="tRNA_psdUridine_synth_TruB"/>
</dbReference>
<dbReference type="GO" id="GO:0003723">
    <property type="term" value="F:RNA binding"/>
    <property type="evidence" value="ECO:0007669"/>
    <property type="project" value="InterPro"/>
</dbReference>
<dbReference type="EMBL" id="CAFBPQ010000079">
    <property type="protein sequence ID" value="CAB5032584.1"/>
    <property type="molecule type" value="Genomic_DNA"/>
</dbReference>
<dbReference type="CDD" id="cd02573">
    <property type="entry name" value="PseudoU_synth_EcTruB"/>
    <property type="match status" value="1"/>
</dbReference>
<dbReference type="Pfam" id="PF16198">
    <property type="entry name" value="TruB_C_2"/>
    <property type="match status" value="1"/>
</dbReference>
<dbReference type="GO" id="GO:0006400">
    <property type="term" value="P:tRNA modification"/>
    <property type="evidence" value="ECO:0007669"/>
    <property type="project" value="TreeGrafter"/>
</dbReference>
<dbReference type="PANTHER" id="PTHR13767">
    <property type="entry name" value="TRNA-PSEUDOURIDINE SYNTHASE"/>
    <property type="match status" value="1"/>
</dbReference>
<accession>A0A6J7RUP0</accession>
<keyword evidence="2" id="KW-0819">tRNA processing</keyword>
<proteinExistence type="inferred from homology"/>
<sequence>MVDGLVIVDKEPGWTSHDVVAKLRSVYGQKRVGHAGTLDPDATGVLLVGLGRVTRLMRFLQAGKKVYRSTIQFGVATNTLDAAGEVTGEVAMTFTRSDLEAALPQFVGDIKQIPPMVSAVKIDGKRLYASARAGEVVARPPRPVTVYKFLLEDFDDTKPGFPRATVLVECSSGTYIRSLAADLGEALGGLGHIATLRRVSSGSFGVEEAHAIDSVIAAPSDCLLSPLIAMRDLDQVEVDSATEELVSHGRRICINQEGKNINGPCAVVGSRGELLAVYEPKENEFVAAVVVSPGDGE</sequence>
<feature type="domain" description="Pseudouridine synthase II N-terminal" evidence="4">
    <location>
        <begin position="24"/>
        <end position="176"/>
    </location>
</feature>
<gene>
    <name evidence="6" type="ORF">UFOPK2683_00056</name>
    <name evidence="7" type="ORF">UFOPK3605_01578</name>
    <name evidence="8" type="ORF">UFOPK3897_01354</name>
    <name evidence="9" type="ORF">UFOPK4121_01550</name>
</gene>
<dbReference type="InterPro" id="IPR020103">
    <property type="entry name" value="PsdUridine_synth_cat_dom_sf"/>
</dbReference>